<protein>
    <submittedName>
        <fullName evidence="1">Uncharacterized protein</fullName>
    </submittedName>
</protein>
<dbReference type="EMBL" id="CM037025">
    <property type="protein sequence ID" value="KAH7661873.1"/>
    <property type="molecule type" value="Genomic_DNA"/>
</dbReference>
<accession>A0ACB7UN64</accession>
<reference evidence="2" key="1">
    <citation type="journal article" date="2022" name="Nat. Commun.">
        <title>Chromosome evolution and the genetic basis of agronomically important traits in greater yam.</title>
        <authorList>
            <person name="Bredeson J.V."/>
            <person name="Lyons J.B."/>
            <person name="Oniyinde I.O."/>
            <person name="Okereke N.R."/>
            <person name="Kolade O."/>
            <person name="Nnabue I."/>
            <person name="Nwadili C.O."/>
            <person name="Hribova E."/>
            <person name="Parker M."/>
            <person name="Nwogha J."/>
            <person name="Shu S."/>
            <person name="Carlson J."/>
            <person name="Kariba R."/>
            <person name="Muthemba S."/>
            <person name="Knop K."/>
            <person name="Barton G.J."/>
            <person name="Sherwood A.V."/>
            <person name="Lopez-Montes A."/>
            <person name="Asiedu R."/>
            <person name="Jamnadass R."/>
            <person name="Muchugi A."/>
            <person name="Goodstein D."/>
            <person name="Egesi C.N."/>
            <person name="Featherston J."/>
            <person name="Asfaw A."/>
            <person name="Simpson G.G."/>
            <person name="Dolezel J."/>
            <person name="Hendre P.S."/>
            <person name="Van Deynze A."/>
            <person name="Kumar P.L."/>
            <person name="Obidiegwu J.E."/>
            <person name="Bhattacharjee R."/>
            <person name="Rokhsar D.S."/>
        </authorList>
    </citation>
    <scope>NUCLEOTIDE SEQUENCE [LARGE SCALE GENOMIC DNA]</scope>
    <source>
        <strain evidence="2">cv. TDa95/00328</strain>
    </source>
</reference>
<evidence type="ECO:0000313" key="2">
    <source>
        <dbReference type="Proteomes" id="UP000827976"/>
    </source>
</evidence>
<evidence type="ECO:0000313" key="1">
    <source>
        <dbReference type="EMBL" id="KAH7661873.1"/>
    </source>
</evidence>
<proteinExistence type="predicted"/>
<organism evidence="1 2">
    <name type="scientific">Dioscorea alata</name>
    <name type="common">Purple yam</name>
    <dbReference type="NCBI Taxonomy" id="55571"/>
    <lineage>
        <taxon>Eukaryota</taxon>
        <taxon>Viridiplantae</taxon>
        <taxon>Streptophyta</taxon>
        <taxon>Embryophyta</taxon>
        <taxon>Tracheophyta</taxon>
        <taxon>Spermatophyta</taxon>
        <taxon>Magnoliopsida</taxon>
        <taxon>Liliopsida</taxon>
        <taxon>Dioscoreales</taxon>
        <taxon>Dioscoreaceae</taxon>
        <taxon>Dioscorea</taxon>
    </lineage>
</organism>
<gene>
    <name evidence="1" type="ORF">IHE45_15G093000</name>
</gene>
<keyword evidence="2" id="KW-1185">Reference proteome</keyword>
<comment type="caution">
    <text evidence="1">The sequence shown here is derived from an EMBL/GenBank/DDBJ whole genome shotgun (WGS) entry which is preliminary data.</text>
</comment>
<name>A0ACB7UN64_DIOAL</name>
<sequence length="128" mass="13844">MNDIKLTFTNFIHHHHQLLLIYKMPPKPSHHFILTHTHTKMAKCYLVIIVLVLVLVQAWARPAPNQFFMPNKNHSNNTAATSVNEKKNFIFSGIGGYSGIGFGFPFVGAVGGVGGGVGAVGGLPVVVP</sequence>
<dbReference type="Proteomes" id="UP000827976">
    <property type="component" value="Chromosome 15"/>
</dbReference>